<organism evidence="4 5">
    <name type="scientific">SAR92 clade bacterium H455</name>
    <dbReference type="NCBI Taxonomy" id="2974818"/>
    <lineage>
        <taxon>Bacteria</taxon>
        <taxon>Pseudomonadati</taxon>
        <taxon>Pseudomonadota</taxon>
        <taxon>Gammaproteobacteria</taxon>
        <taxon>Cellvibrionales</taxon>
        <taxon>Porticoccaceae</taxon>
        <taxon>SAR92 clade</taxon>
    </lineage>
</organism>
<dbReference type="SMART" id="SM00054">
    <property type="entry name" value="EFh"/>
    <property type="match status" value="2"/>
</dbReference>
<dbReference type="InterPro" id="IPR002048">
    <property type="entry name" value="EF_hand_dom"/>
</dbReference>
<evidence type="ECO:0000256" key="2">
    <source>
        <dbReference type="SAM" id="SignalP"/>
    </source>
</evidence>
<gene>
    <name evidence="4" type="ORF">NYF23_00245</name>
</gene>
<reference evidence="4" key="1">
    <citation type="submission" date="2022-08" db="EMBL/GenBank/DDBJ databases">
        <title>Catabolic pathway analysis in culturable SAR92 clade bacteria reveals their overlooked roles in DMSP degradation in coastal seas.</title>
        <authorList>
            <person name="He X."/>
            <person name="Zhang X."/>
            <person name="Zhang Y."/>
        </authorList>
    </citation>
    <scope>NUCLEOTIDE SEQUENCE</scope>
    <source>
        <strain evidence="4">H455</strain>
    </source>
</reference>
<dbReference type="InterPro" id="IPR011992">
    <property type="entry name" value="EF-hand-dom_pair"/>
</dbReference>
<dbReference type="EMBL" id="CP103416">
    <property type="protein sequence ID" value="UVW35051.1"/>
    <property type="molecule type" value="Genomic_DNA"/>
</dbReference>
<dbReference type="Gene3D" id="1.10.238.10">
    <property type="entry name" value="EF-hand"/>
    <property type="match status" value="2"/>
</dbReference>
<evidence type="ECO:0000313" key="5">
    <source>
        <dbReference type="Proteomes" id="UP001059934"/>
    </source>
</evidence>
<keyword evidence="5" id="KW-1185">Reference proteome</keyword>
<accession>A0ABY5TRD9</accession>
<keyword evidence="2" id="KW-0732">Signal</keyword>
<evidence type="ECO:0000313" key="4">
    <source>
        <dbReference type="EMBL" id="UVW35051.1"/>
    </source>
</evidence>
<sequence>MRNLTVFTLLAVFSLGALADHHGGDNDGKARHHKGIFKQADQDGDGAVSTEEHEQALEKMADKRRERFSKMDSDGNGSLTQEEARAAKQERREKIKEKHQQKHN</sequence>
<feature type="chain" id="PRO_5047351272" description="EF-hand domain-containing protein" evidence="2">
    <location>
        <begin position="20"/>
        <end position="104"/>
    </location>
</feature>
<dbReference type="Proteomes" id="UP001059934">
    <property type="component" value="Chromosome"/>
</dbReference>
<feature type="region of interest" description="Disordered" evidence="1">
    <location>
        <begin position="38"/>
        <end position="104"/>
    </location>
</feature>
<name>A0ABY5TRD9_9GAMM</name>
<dbReference type="SUPFAM" id="SSF47473">
    <property type="entry name" value="EF-hand"/>
    <property type="match status" value="1"/>
</dbReference>
<dbReference type="PROSITE" id="PS50222">
    <property type="entry name" value="EF_HAND_2"/>
    <property type="match status" value="1"/>
</dbReference>
<proteinExistence type="predicted"/>
<feature type="compositionally biased region" description="Basic and acidic residues" evidence="1">
    <location>
        <begin position="82"/>
        <end position="98"/>
    </location>
</feature>
<dbReference type="Pfam" id="PF13202">
    <property type="entry name" value="EF-hand_5"/>
    <property type="match status" value="2"/>
</dbReference>
<evidence type="ECO:0000256" key="1">
    <source>
        <dbReference type="SAM" id="MobiDB-lite"/>
    </source>
</evidence>
<feature type="signal peptide" evidence="2">
    <location>
        <begin position="1"/>
        <end position="19"/>
    </location>
</feature>
<feature type="domain" description="EF-hand" evidence="3">
    <location>
        <begin position="28"/>
        <end position="63"/>
    </location>
</feature>
<protein>
    <recommendedName>
        <fullName evidence="3">EF-hand domain-containing protein</fullName>
    </recommendedName>
</protein>
<evidence type="ECO:0000259" key="3">
    <source>
        <dbReference type="PROSITE" id="PS50222"/>
    </source>
</evidence>
<feature type="compositionally biased region" description="Basic and acidic residues" evidence="1">
    <location>
        <begin position="50"/>
        <end position="73"/>
    </location>
</feature>